<dbReference type="AlphaFoldDB" id="A0A5Q0M2R4"/>
<feature type="signal peptide" evidence="1">
    <location>
        <begin position="1"/>
        <end position="24"/>
    </location>
</feature>
<dbReference type="EMBL" id="CP045644">
    <property type="protein sequence ID" value="QFZ83739.1"/>
    <property type="molecule type" value="Genomic_DNA"/>
</dbReference>
<proteinExistence type="predicted"/>
<keyword evidence="1" id="KW-0732">Signal</keyword>
<dbReference type="RefSeq" id="WP_153282428.1">
    <property type="nucleotide sequence ID" value="NZ_CP045644.1"/>
</dbReference>
<gene>
    <name evidence="2" type="ORF">GFK26_13745</name>
</gene>
<evidence type="ECO:0008006" key="4">
    <source>
        <dbReference type="Google" id="ProtNLM"/>
    </source>
</evidence>
<reference evidence="2 3" key="1">
    <citation type="submission" date="2019-10" db="EMBL/GenBank/DDBJ databases">
        <title>Complete genome sequence of Variovorax paradoxus 5C-2.</title>
        <authorList>
            <person name="Gogoleva N.E."/>
            <person name="Balkin A.S."/>
        </authorList>
    </citation>
    <scope>NUCLEOTIDE SEQUENCE [LARGE SCALE GENOMIC DNA]</scope>
    <source>
        <strain evidence="2 3">5C-2</strain>
    </source>
</reference>
<name>A0A5Q0M2R4_VARPD</name>
<evidence type="ECO:0000313" key="2">
    <source>
        <dbReference type="EMBL" id="QFZ83739.1"/>
    </source>
</evidence>
<evidence type="ECO:0000256" key="1">
    <source>
        <dbReference type="SAM" id="SignalP"/>
    </source>
</evidence>
<feature type="chain" id="PRO_5024967139" description="Sel1 repeat family protein" evidence="1">
    <location>
        <begin position="25"/>
        <end position="269"/>
    </location>
</feature>
<protein>
    <recommendedName>
        <fullName evidence="4">Sel1 repeat family protein</fullName>
    </recommendedName>
</protein>
<dbReference type="Proteomes" id="UP000326780">
    <property type="component" value="Chromosome"/>
</dbReference>
<organism evidence="2 3">
    <name type="scientific">Variovorax paradoxus</name>
    <dbReference type="NCBI Taxonomy" id="34073"/>
    <lineage>
        <taxon>Bacteria</taxon>
        <taxon>Pseudomonadati</taxon>
        <taxon>Pseudomonadota</taxon>
        <taxon>Betaproteobacteria</taxon>
        <taxon>Burkholderiales</taxon>
        <taxon>Comamonadaceae</taxon>
        <taxon>Variovorax</taxon>
    </lineage>
</organism>
<sequence length="269" mass="29010">MIESVVWKRALAVCVLAWGTAAYSALPEAVQQEVQRWLDCYSPNYSSACEIALDSSSALGRVRRGSALLLGSEVDAATRARAMEGLRSAAAEGYPPAYESLAVFLGRGAGWSEGLRWRWLGAEHGHADAAKQLSGRIGLDGADRQSAADRMFLSWVHCHPASFESSGPAMSVLSDARKAAPGADLAQVIAQVHAKRLNEGKAKAENFLGGCVAGAYYLGSLSPDDQAWVRKTVRARMVQTLKNIKEAVRKFPDLELLTLPEYQDLLPPP</sequence>
<accession>A0A5Q0M2R4</accession>
<evidence type="ECO:0000313" key="3">
    <source>
        <dbReference type="Proteomes" id="UP000326780"/>
    </source>
</evidence>